<evidence type="ECO:0000256" key="3">
    <source>
        <dbReference type="PROSITE-ProRule" id="PRU00087"/>
    </source>
</evidence>
<keyword evidence="2" id="KW-0677">Repeat</keyword>
<dbReference type="InterPro" id="IPR013783">
    <property type="entry name" value="Ig-like_fold"/>
</dbReference>
<evidence type="ECO:0000313" key="4">
    <source>
        <dbReference type="EMBL" id="VDO25310.1"/>
    </source>
</evidence>
<dbReference type="Proteomes" id="UP000280834">
    <property type="component" value="Unassembled WGS sequence"/>
</dbReference>
<name>A0A0R3QPG1_9BILA</name>
<gene>
    <name evidence="4" type="ORF">BTMF_LOCUS7647</name>
</gene>
<dbReference type="GO" id="GO:0030036">
    <property type="term" value="P:actin cytoskeleton organization"/>
    <property type="evidence" value="ECO:0007669"/>
    <property type="project" value="InterPro"/>
</dbReference>
<dbReference type="STRING" id="42155.A0A0R3QPG1"/>
<dbReference type="SMART" id="SM00557">
    <property type="entry name" value="IG_FLMN"/>
    <property type="match status" value="2"/>
</dbReference>
<accession>A0A0R3QPG1</accession>
<evidence type="ECO:0000313" key="5">
    <source>
        <dbReference type="Proteomes" id="UP000280834"/>
    </source>
</evidence>
<dbReference type="Gene3D" id="2.60.40.10">
    <property type="entry name" value="Immunoglobulins"/>
    <property type="match status" value="3"/>
</dbReference>
<organism evidence="6">
    <name type="scientific">Brugia timori</name>
    <dbReference type="NCBI Taxonomy" id="42155"/>
    <lineage>
        <taxon>Eukaryota</taxon>
        <taxon>Metazoa</taxon>
        <taxon>Ecdysozoa</taxon>
        <taxon>Nematoda</taxon>
        <taxon>Chromadorea</taxon>
        <taxon>Rhabditida</taxon>
        <taxon>Spirurina</taxon>
        <taxon>Spiruromorpha</taxon>
        <taxon>Filarioidea</taxon>
        <taxon>Onchocercidae</taxon>
        <taxon>Brugia</taxon>
    </lineage>
</organism>
<evidence type="ECO:0000256" key="1">
    <source>
        <dbReference type="ARBA" id="ARBA00009238"/>
    </source>
</evidence>
<dbReference type="PANTHER" id="PTHR38537">
    <property type="entry name" value="JITTERBUG, ISOFORM N"/>
    <property type="match status" value="1"/>
</dbReference>
<proteinExistence type="inferred from homology"/>
<dbReference type="Pfam" id="PF00630">
    <property type="entry name" value="Filamin"/>
    <property type="match status" value="2"/>
</dbReference>
<reference evidence="4 5" key="2">
    <citation type="submission" date="2018-11" db="EMBL/GenBank/DDBJ databases">
        <authorList>
            <consortium name="Pathogen Informatics"/>
        </authorList>
    </citation>
    <scope>NUCLEOTIDE SEQUENCE [LARGE SCALE GENOMIC DNA]</scope>
</reference>
<feature type="repeat" description="Filamin" evidence="3">
    <location>
        <begin position="132"/>
        <end position="226"/>
    </location>
</feature>
<reference evidence="6" key="1">
    <citation type="submission" date="2017-02" db="UniProtKB">
        <authorList>
            <consortium name="WormBaseParasite"/>
        </authorList>
    </citation>
    <scope>IDENTIFICATION</scope>
</reference>
<evidence type="ECO:0000313" key="6">
    <source>
        <dbReference type="WBParaSite" id="BTMF_0000959601-mRNA-1"/>
    </source>
</evidence>
<comment type="similarity">
    <text evidence="1">Belongs to the filamin family.</text>
</comment>
<sequence length="226" mass="24234">MHDSPFCFRIGTNGDNDPSIITVTGDGIHGGQTGQICTFIINTYNAGAGLLHILISGPSKVTMNACYKVFYVAAVPGPYYVTIKYSGVHIPSSPFKVVVEGKKLDDGKPDFSLIKIDAFPKIKKEVVHRVPILSGDANKVIVKGSGLSKFFPGQSAVFNVDTGLAGDNILYVGLLTSKGPCEQVALQHLGNGQYVVKYLIQEEVKGFIYIKYGDVDVPGSPFAVSF</sequence>
<dbReference type="PANTHER" id="PTHR38537:SF8">
    <property type="entry name" value="FILAMIN-A"/>
    <property type="match status" value="1"/>
</dbReference>
<dbReference type="InterPro" id="IPR017868">
    <property type="entry name" value="Filamin/ABP280_repeat-like"/>
</dbReference>
<dbReference type="PROSITE" id="PS50194">
    <property type="entry name" value="FILAMIN_REPEAT"/>
    <property type="match status" value="2"/>
</dbReference>
<dbReference type="InterPro" id="IPR014756">
    <property type="entry name" value="Ig_E-set"/>
</dbReference>
<dbReference type="SUPFAM" id="SSF81296">
    <property type="entry name" value="E set domains"/>
    <property type="match status" value="2"/>
</dbReference>
<protein>
    <submittedName>
        <fullName evidence="6">Filamin-A</fullName>
    </submittedName>
</protein>
<dbReference type="InterPro" id="IPR001298">
    <property type="entry name" value="Filamin/ABP280_rpt"/>
</dbReference>
<dbReference type="GO" id="GO:0051015">
    <property type="term" value="F:actin filament binding"/>
    <property type="evidence" value="ECO:0007669"/>
    <property type="project" value="InterPro"/>
</dbReference>
<feature type="repeat" description="Filamin" evidence="3">
    <location>
        <begin position="13"/>
        <end position="99"/>
    </location>
</feature>
<dbReference type="WBParaSite" id="BTMF_0000959601-mRNA-1">
    <property type="protein sequence ID" value="BTMF_0000959601-mRNA-1"/>
    <property type="gene ID" value="BTMF_0000959601"/>
</dbReference>
<dbReference type="EMBL" id="UZAG01016030">
    <property type="protein sequence ID" value="VDO25310.1"/>
    <property type="molecule type" value="Genomic_DNA"/>
</dbReference>
<dbReference type="AlphaFoldDB" id="A0A0R3QPG1"/>
<evidence type="ECO:0000256" key="2">
    <source>
        <dbReference type="ARBA" id="ARBA00022737"/>
    </source>
</evidence>
<dbReference type="FunFam" id="2.60.40.10:FF:000096">
    <property type="entry name" value="filamin-C isoform X2"/>
    <property type="match status" value="1"/>
</dbReference>
<keyword evidence="5" id="KW-1185">Reference proteome</keyword>
<dbReference type="InterPro" id="IPR044801">
    <property type="entry name" value="Filamin"/>
</dbReference>